<protein>
    <recommendedName>
        <fullName evidence="1">Tyrosine-protein kinase ephrin type A/B receptor-like domain-containing protein</fullName>
    </recommendedName>
</protein>
<reference evidence="2" key="1">
    <citation type="submission" date="2022-11" db="EMBL/GenBank/DDBJ databases">
        <title>Centuries of genome instability and evolution in soft-shell clam transmissible cancer (bioRxiv).</title>
        <authorList>
            <person name="Hart S.F.M."/>
            <person name="Yonemitsu M.A."/>
            <person name="Giersch R.M."/>
            <person name="Beal B.F."/>
            <person name="Arriagada G."/>
            <person name="Davis B.W."/>
            <person name="Ostrander E.A."/>
            <person name="Goff S.P."/>
            <person name="Metzger M.J."/>
        </authorList>
    </citation>
    <scope>NUCLEOTIDE SEQUENCE</scope>
    <source>
        <strain evidence="2">MELC-2E11</strain>
        <tissue evidence="2">Siphon/mantle</tissue>
    </source>
</reference>
<dbReference type="Pfam" id="PF07699">
    <property type="entry name" value="Ephrin_rec_like"/>
    <property type="match status" value="2"/>
</dbReference>
<dbReference type="Proteomes" id="UP001164746">
    <property type="component" value="Chromosome 2"/>
</dbReference>
<proteinExistence type="predicted"/>
<organism evidence="2 3">
    <name type="scientific">Mya arenaria</name>
    <name type="common">Soft-shell clam</name>
    <dbReference type="NCBI Taxonomy" id="6604"/>
    <lineage>
        <taxon>Eukaryota</taxon>
        <taxon>Metazoa</taxon>
        <taxon>Spiralia</taxon>
        <taxon>Lophotrochozoa</taxon>
        <taxon>Mollusca</taxon>
        <taxon>Bivalvia</taxon>
        <taxon>Autobranchia</taxon>
        <taxon>Heteroconchia</taxon>
        <taxon>Euheterodonta</taxon>
        <taxon>Imparidentia</taxon>
        <taxon>Neoheterodontei</taxon>
        <taxon>Myida</taxon>
        <taxon>Myoidea</taxon>
        <taxon>Myidae</taxon>
        <taxon>Mya</taxon>
    </lineage>
</organism>
<feature type="domain" description="Tyrosine-protein kinase ephrin type A/B receptor-like" evidence="1">
    <location>
        <begin position="299"/>
        <end position="340"/>
    </location>
</feature>
<accession>A0ABY7DEY5</accession>
<evidence type="ECO:0000313" key="3">
    <source>
        <dbReference type="Proteomes" id="UP001164746"/>
    </source>
</evidence>
<dbReference type="PANTHER" id="PTHR46967">
    <property type="entry name" value="INSULIN-LIKE GROWTH FACTOR BINDING PROTEIN,N-TERMINAL"/>
    <property type="match status" value="1"/>
</dbReference>
<dbReference type="InterPro" id="IPR011641">
    <property type="entry name" value="Tyr-kin_ephrin_A/B_rcpt-like"/>
</dbReference>
<feature type="domain" description="Tyrosine-protein kinase ephrin type A/B receptor-like" evidence="1">
    <location>
        <begin position="26"/>
        <end position="74"/>
    </location>
</feature>
<dbReference type="SMART" id="SM01411">
    <property type="entry name" value="Ephrin_rec_like"/>
    <property type="match status" value="3"/>
</dbReference>
<dbReference type="PANTHER" id="PTHR46967:SF1">
    <property type="entry name" value="KERATIN-ASSOCIATED PROTEIN 16-1-LIKE"/>
    <property type="match status" value="1"/>
</dbReference>
<dbReference type="EMBL" id="CP111013">
    <property type="protein sequence ID" value="WAQ95297.1"/>
    <property type="molecule type" value="Genomic_DNA"/>
</dbReference>
<gene>
    <name evidence="2" type="ORF">MAR_027987</name>
</gene>
<sequence length="457" mass="50110">MISINFEKRNKKVAAVLLANALCGKGEQYNAVTKECDKCVKGKYKDVEGNTEMCMMCPTDKTTLGTGSTDSSDCSQTLCPIGTYYKVTAGTTQCIPCEKDQCKAGNGFDTFDQTCKICRPGEYNDAMGNNADFCKQCPSGKTSTQSGASACNVVVDDPVIEEKQVNIPMRLVFFVALDSCDDTSNLKIIYDLILNTIRTLFNAISNSSYNNNKRGFCRGNKCDNLVFVGLSTCGARGNSAGRRRRAADTEITVDFALKNNDEIVFGDLSNITETPLCNPGEKRNNELCENCPAGSSGTDGLVCSQCGTGQYQDVVGQTSCKACPEKTFNNKNGSTTADDCLPYKDSTCYDNNNNYNNNNIANKDIKDYYNKNKRNITDKDTTEFDNNNNIADKDATGFYNNNSIADKDATDYDNNNNIADKDTISSDYGNSINNIFFTGYDSFNNSNNNNNYCNYLT</sequence>
<keyword evidence="3" id="KW-1185">Reference proteome</keyword>
<evidence type="ECO:0000313" key="2">
    <source>
        <dbReference type="EMBL" id="WAQ95297.1"/>
    </source>
</evidence>
<name>A0ABY7DEY5_MYAAR</name>
<dbReference type="Gene3D" id="2.10.50.10">
    <property type="entry name" value="Tumor Necrosis Factor Receptor, subunit A, domain 2"/>
    <property type="match status" value="3"/>
</dbReference>
<evidence type="ECO:0000259" key="1">
    <source>
        <dbReference type="Pfam" id="PF07699"/>
    </source>
</evidence>